<feature type="transmembrane region" description="Helical" evidence="1">
    <location>
        <begin position="6"/>
        <end position="23"/>
    </location>
</feature>
<gene>
    <name evidence="2" type="ORF">BN2476_750077</name>
</gene>
<feature type="transmembrane region" description="Helical" evidence="1">
    <location>
        <begin position="211"/>
        <end position="231"/>
    </location>
</feature>
<feature type="transmembrane region" description="Helical" evidence="1">
    <location>
        <begin position="69"/>
        <end position="91"/>
    </location>
</feature>
<sequence length="621" mass="67230">MTRTHSRLVVAAVAACALVFLLVRFGPYFQTSSFDLVQHYMLVDEIMKYGEIRPDAVDRMRIMAFYPPATHWMAAVIGWIGGSGLVGINLITIASAFLVYALIIGLVGEGSIVRIVLFAAAFYAFKFTKAMVGYEVVLNFFYPQLVGDVIYFGILMWLARSGDLLERVIVLTVAGGLTMWVQPLASVHIFGAGLALLAFDGLHRWVREKQLPLRYFAYVLLAAIASAVIVVEHPVFKIMRRISANDGALNFGYTHIMSVAILCGAIGVLNLVLRLRNRGTYVDSVLGCAVVAATALAVVQFAALKFHGDGSAYAIKKHMFLIVTLGIMNAVRIVTLPIRMKPVEDIAGAATMACATAIACVVLHGFTEPVRPLVRVLSYANSATNIGFPPFAPGNTASDDSALPVIANVMVSLTAFQYPFNDKSIAWQGGASIRHDVKYVMVASSPDVDHKCEQRYAEGTDFVIVPSSCLSLYTMDGPLNFSTAGNGRQYSGDGWNTPESWGTWTDGKADAELSFNLPKDKRGPFDLDADVMAYITPTHKAQTVIVSVNGKDVATWYFDADKEGPAGHRTAVIPADLVKEEKVSIVFRTPGAVSPMQDGGPADERVLGLGVKAINVRAARE</sequence>
<keyword evidence="1" id="KW-0472">Membrane</keyword>
<reference evidence="2" key="1">
    <citation type="submission" date="2016-12" db="EMBL/GenBank/DDBJ databases">
        <authorList>
            <person name="Moulin L."/>
        </authorList>
    </citation>
    <scope>NUCLEOTIDE SEQUENCE [LARGE SCALE GENOMIC DNA]</scope>
    <source>
        <strain evidence="2">STM 7183</strain>
    </source>
</reference>
<keyword evidence="1" id="KW-0812">Transmembrane</keyword>
<protein>
    <recommendedName>
        <fullName evidence="4">Transmembrane protein</fullName>
    </recommendedName>
</protein>
<dbReference type="EMBL" id="CYGY02000075">
    <property type="protein sequence ID" value="SIT50134.1"/>
    <property type="molecule type" value="Genomic_DNA"/>
</dbReference>
<keyword evidence="1" id="KW-1133">Transmembrane helix</keyword>
<evidence type="ECO:0008006" key="4">
    <source>
        <dbReference type="Google" id="ProtNLM"/>
    </source>
</evidence>
<organism evidence="2 3">
    <name type="scientific">Paraburkholderia piptadeniae</name>
    <dbReference type="NCBI Taxonomy" id="1701573"/>
    <lineage>
        <taxon>Bacteria</taxon>
        <taxon>Pseudomonadati</taxon>
        <taxon>Pseudomonadota</taxon>
        <taxon>Betaproteobacteria</taxon>
        <taxon>Burkholderiales</taxon>
        <taxon>Burkholderiaceae</taxon>
        <taxon>Paraburkholderia</taxon>
    </lineage>
</organism>
<evidence type="ECO:0000313" key="3">
    <source>
        <dbReference type="Proteomes" id="UP000195569"/>
    </source>
</evidence>
<dbReference type="Proteomes" id="UP000195569">
    <property type="component" value="Unassembled WGS sequence"/>
</dbReference>
<dbReference type="CDD" id="cd02795">
    <property type="entry name" value="CBM6-CBM35-CBM36_like"/>
    <property type="match status" value="1"/>
</dbReference>
<evidence type="ECO:0000256" key="1">
    <source>
        <dbReference type="SAM" id="Phobius"/>
    </source>
</evidence>
<accession>A0A1N7SRP4</accession>
<dbReference type="OrthoDB" id="9149950at2"/>
<feature type="transmembrane region" description="Helical" evidence="1">
    <location>
        <begin position="97"/>
        <end position="125"/>
    </location>
</feature>
<feature type="transmembrane region" description="Helical" evidence="1">
    <location>
        <begin position="251"/>
        <end position="273"/>
    </location>
</feature>
<keyword evidence="3" id="KW-1185">Reference proteome</keyword>
<feature type="transmembrane region" description="Helical" evidence="1">
    <location>
        <begin position="285"/>
        <end position="306"/>
    </location>
</feature>
<feature type="transmembrane region" description="Helical" evidence="1">
    <location>
        <begin position="346"/>
        <end position="366"/>
    </location>
</feature>
<name>A0A1N7SRP4_9BURK</name>
<dbReference type="AlphaFoldDB" id="A0A1N7SRP4"/>
<dbReference type="RefSeq" id="WP_087738877.1">
    <property type="nucleotide sequence ID" value="NZ_CYGY02000075.1"/>
</dbReference>
<feature type="transmembrane region" description="Helical" evidence="1">
    <location>
        <begin position="179"/>
        <end position="199"/>
    </location>
</feature>
<proteinExistence type="predicted"/>
<feature type="transmembrane region" description="Helical" evidence="1">
    <location>
        <begin position="137"/>
        <end position="159"/>
    </location>
</feature>
<evidence type="ECO:0000313" key="2">
    <source>
        <dbReference type="EMBL" id="SIT50134.1"/>
    </source>
</evidence>
<feature type="transmembrane region" description="Helical" evidence="1">
    <location>
        <begin position="318"/>
        <end position="334"/>
    </location>
</feature>
<comment type="caution">
    <text evidence="2">The sequence shown here is derived from an EMBL/GenBank/DDBJ whole genome shotgun (WGS) entry which is preliminary data.</text>
</comment>